<evidence type="ECO:0000313" key="2">
    <source>
        <dbReference type="Proteomes" id="UP000557307"/>
    </source>
</evidence>
<dbReference type="RefSeq" id="WP_184179082.1">
    <property type="nucleotide sequence ID" value="NZ_JACHGF010000014.1"/>
</dbReference>
<dbReference type="AlphaFoldDB" id="A0A840U4T4"/>
<evidence type="ECO:0000313" key="1">
    <source>
        <dbReference type="EMBL" id="MBB5287100.1"/>
    </source>
</evidence>
<organism evidence="1 2">
    <name type="scientific">Rhabdobacter roseus</name>
    <dbReference type="NCBI Taxonomy" id="1655419"/>
    <lineage>
        <taxon>Bacteria</taxon>
        <taxon>Pseudomonadati</taxon>
        <taxon>Bacteroidota</taxon>
        <taxon>Cytophagia</taxon>
        <taxon>Cytophagales</taxon>
        <taxon>Cytophagaceae</taxon>
        <taxon>Rhabdobacter</taxon>
    </lineage>
</organism>
<accession>A0A840U4T4</accession>
<name>A0A840U4T4_9BACT</name>
<dbReference type="EMBL" id="JACHGF010000014">
    <property type="protein sequence ID" value="MBB5287100.1"/>
    <property type="molecule type" value="Genomic_DNA"/>
</dbReference>
<reference evidence="1 2" key="1">
    <citation type="submission" date="2020-08" db="EMBL/GenBank/DDBJ databases">
        <title>Genomic Encyclopedia of Type Strains, Phase IV (KMG-IV): sequencing the most valuable type-strain genomes for metagenomic binning, comparative biology and taxonomic classification.</title>
        <authorList>
            <person name="Goeker M."/>
        </authorList>
    </citation>
    <scope>NUCLEOTIDE SEQUENCE [LARGE SCALE GENOMIC DNA]</scope>
    <source>
        <strain evidence="1 2">DSM 105074</strain>
    </source>
</reference>
<protein>
    <submittedName>
        <fullName evidence="1">Uncharacterized protein</fullName>
    </submittedName>
</protein>
<keyword evidence="2" id="KW-1185">Reference proteome</keyword>
<gene>
    <name evidence="1" type="ORF">HNQ92_005262</name>
</gene>
<sequence>MSNAYQPSTEADDLNPNLLFSTTWTELLVAIANGQVDAQELARQQLAGRGLDLLGKWVGYKKK</sequence>
<dbReference type="Proteomes" id="UP000557307">
    <property type="component" value="Unassembled WGS sequence"/>
</dbReference>
<proteinExistence type="predicted"/>
<comment type="caution">
    <text evidence="1">The sequence shown here is derived from an EMBL/GenBank/DDBJ whole genome shotgun (WGS) entry which is preliminary data.</text>
</comment>